<gene>
    <name evidence="1" type="ORF">TRAPUB_7878</name>
</gene>
<evidence type="ECO:0000313" key="1">
    <source>
        <dbReference type="EMBL" id="OJT01676.1"/>
    </source>
</evidence>
<dbReference type="OrthoDB" id="2322499at2759"/>
<proteinExistence type="predicted"/>
<accession>A0A1M2V268</accession>
<reference evidence="1 2" key="1">
    <citation type="submission" date="2016-10" db="EMBL/GenBank/DDBJ databases">
        <title>Genome sequence of the basidiomycete white-rot fungus Trametes pubescens.</title>
        <authorList>
            <person name="Makela M.R."/>
            <person name="Granchi Z."/>
            <person name="Peng M."/>
            <person name="De Vries R.P."/>
            <person name="Grigoriev I."/>
            <person name="Riley R."/>
            <person name="Hilden K."/>
        </authorList>
    </citation>
    <scope>NUCLEOTIDE SEQUENCE [LARGE SCALE GENOMIC DNA]</scope>
    <source>
        <strain evidence="1 2">FBCC735</strain>
    </source>
</reference>
<dbReference type="OMA" id="HNILAND"/>
<evidence type="ECO:0008006" key="3">
    <source>
        <dbReference type="Google" id="ProtNLM"/>
    </source>
</evidence>
<sequence>MHPRDLLNLARTSKSFRAFLTSRTSAPFWKAARKQVEGLPDCPPFLSEPQYANLLFFSHCHICLKPNVKTIIWEVCARFCSTGCKETVFKARREVYDAAKFALRVRKDTNVSDFAVTMVAMRRTKNSNYQIDHVYLPEVRTLEAQWQTLADEGEKIRFAQEHVAARSQRISTMEALKVWQAAELNHRSEELDNIRKARFESIVARLRQEGWADELSKMADSECMYKLKYHRAVRKPQKLTDAVWRSIRQEVIGQLESVRAARLENEWFEIYIKRLGYLRDVVSTYEASLGRRTAMTEIQACFLDLAKRPPFQQLIDASSSAEITRDDFERLRHTIPALKAAWLAEREQEFLRKAQQVIAIDGDVSLLSLAILTFECHTCGREDLKWPHVLAHSCARPVNYAYGPDSWSKAVLIFCVWTGKRPPWQAAEDLFSANVHVEVARSVVAACGFPPDVSTHAEMDCVEARLVCMACPPDPEVVCKKTFTWRGAVAHKRPSDGNLGNTLRCKGSSGESKWKLLNTALTLRVWEAELMGPTQHTVGPKLGDTRFCCAHCEFHCHDSIGQHCRSMHNIAVAQLTEDYYIHPDSWSPERSVTLFPENPERGASRAATAVQCGYGLYVP</sequence>
<dbReference type="AlphaFoldDB" id="A0A1M2V268"/>
<comment type="caution">
    <text evidence="1">The sequence shown here is derived from an EMBL/GenBank/DDBJ whole genome shotgun (WGS) entry which is preliminary data.</text>
</comment>
<evidence type="ECO:0000313" key="2">
    <source>
        <dbReference type="Proteomes" id="UP000184267"/>
    </source>
</evidence>
<organism evidence="1 2">
    <name type="scientific">Trametes pubescens</name>
    <name type="common">White-rot fungus</name>
    <dbReference type="NCBI Taxonomy" id="154538"/>
    <lineage>
        <taxon>Eukaryota</taxon>
        <taxon>Fungi</taxon>
        <taxon>Dikarya</taxon>
        <taxon>Basidiomycota</taxon>
        <taxon>Agaricomycotina</taxon>
        <taxon>Agaricomycetes</taxon>
        <taxon>Polyporales</taxon>
        <taxon>Polyporaceae</taxon>
        <taxon>Trametes</taxon>
    </lineage>
</organism>
<name>A0A1M2V268_TRAPU</name>
<protein>
    <recommendedName>
        <fullName evidence="3">F-box domain-containing protein</fullName>
    </recommendedName>
</protein>
<keyword evidence="2" id="KW-1185">Reference proteome</keyword>
<dbReference type="Proteomes" id="UP000184267">
    <property type="component" value="Unassembled WGS sequence"/>
</dbReference>
<dbReference type="EMBL" id="MNAD01001726">
    <property type="protein sequence ID" value="OJT01676.1"/>
    <property type="molecule type" value="Genomic_DNA"/>
</dbReference>